<comment type="similarity">
    <text evidence="3">Belongs to the bacterial ribosomal protein bS16 family.</text>
</comment>
<dbReference type="Proteomes" id="UP000222818">
    <property type="component" value="Unassembled WGS sequence"/>
</dbReference>
<evidence type="ECO:0000313" key="5">
    <source>
        <dbReference type="Proteomes" id="UP000222818"/>
    </source>
</evidence>
<proteinExistence type="inferred from homology"/>
<dbReference type="GO" id="GO:0015935">
    <property type="term" value="C:small ribosomal subunit"/>
    <property type="evidence" value="ECO:0007669"/>
    <property type="project" value="TreeGrafter"/>
</dbReference>
<reference evidence="4 5" key="1">
    <citation type="journal article" date="2017" name="ISME J.">
        <title>Tremblaya phenacola PPER: an evolutionary beta-gammaproteobacterium collage.</title>
        <authorList>
            <person name="Gil R."/>
            <person name="Vargas-Chavez C."/>
            <person name="Lopez-Madrigal S."/>
            <person name="Santos-Garcia D."/>
            <person name="Latorre A."/>
            <person name="Moya A."/>
        </authorList>
    </citation>
    <scope>NUCLEOTIDE SEQUENCE [LARGE SCALE GENOMIC DNA]</scope>
    <source>
        <strain evidence="4 5">PPER</strain>
    </source>
</reference>
<dbReference type="GO" id="GO:0003735">
    <property type="term" value="F:structural constituent of ribosome"/>
    <property type="evidence" value="ECO:0007669"/>
    <property type="project" value="InterPro"/>
</dbReference>
<dbReference type="GO" id="GO:0006412">
    <property type="term" value="P:translation"/>
    <property type="evidence" value="ECO:0007669"/>
    <property type="project" value="UniProtKB-UniRule"/>
</dbReference>
<keyword evidence="1 3" id="KW-0689">Ribosomal protein</keyword>
<gene>
    <name evidence="3 4" type="primary">rpsP</name>
    <name evidence="4" type="ORF">TPPER_00075</name>
</gene>
<dbReference type="PANTHER" id="PTHR12919">
    <property type="entry name" value="30S RIBOSOMAL PROTEIN S16"/>
    <property type="match status" value="1"/>
</dbReference>
<evidence type="ECO:0000256" key="2">
    <source>
        <dbReference type="ARBA" id="ARBA00023274"/>
    </source>
</evidence>
<evidence type="ECO:0000313" key="4">
    <source>
        <dbReference type="EMBL" id="PHN16307.1"/>
    </source>
</evidence>
<keyword evidence="2 3" id="KW-0687">Ribonucleoprotein</keyword>
<dbReference type="Pfam" id="PF00886">
    <property type="entry name" value="Ribosomal_S16"/>
    <property type="match status" value="1"/>
</dbReference>
<evidence type="ECO:0000256" key="3">
    <source>
        <dbReference type="HAMAP-Rule" id="MF_00385"/>
    </source>
</evidence>
<comment type="caution">
    <text evidence="4">The sequence shown here is derived from an EMBL/GenBank/DDBJ whole genome shotgun (WGS) entry which is preliminary data.</text>
</comment>
<dbReference type="SUPFAM" id="SSF54565">
    <property type="entry name" value="Ribosomal protein S16"/>
    <property type="match status" value="1"/>
</dbReference>
<dbReference type="EMBL" id="MKGN01000008">
    <property type="protein sequence ID" value="PHN16307.1"/>
    <property type="molecule type" value="Genomic_DNA"/>
</dbReference>
<dbReference type="AlphaFoldDB" id="A0A2G0V770"/>
<evidence type="ECO:0000256" key="1">
    <source>
        <dbReference type="ARBA" id="ARBA00022980"/>
    </source>
</evidence>
<dbReference type="GO" id="GO:0005737">
    <property type="term" value="C:cytoplasm"/>
    <property type="evidence" value="ECO:0007669"/>
    <property type="project" value="UniProtKB-ARBA"/>
</dbReference>
<dbReference type="OrthoDB" id="9807878at2"/>
<dbReference type="NCBIfam" id="TIGR00002">
    <property type="entry name" value="S16"/>
    <property type="match status" value="1"/>
</dbReference>
<dbReference type="InterPro" id="IPR023803">
    <property type="entry name" value="Ribosomal_bS16_dom_sf"/>
</dbReference>
<keyword evidence="5" id="KW-1185">Reference proteome</keyword>
<accession>A0A2G0V770</accession>
<dbReference type="RefSeq" id="WP_099336818.1">
    <property type="nucleotide sequence ID" value="NZ_MKGN01000008.1"/>
</dbReference>
<dbReference type="PANTHER" id="PTHR12919:SF20">
    <property type="entry name" value="SMALL RIBOSOMAL SUBUNIT PROTEIN BS16M"/>
    <property type="match status" value="1"/>
</dbReference>
<sequence length="87" mass="9857">MLTIRFTRRGARNIPFYNIVVADSRSKRDGKFIEKIGFYEPINKAIMVDTERLGFWVSSGALASCAVLKVIKRLRVKHGSQLGNNND</sequence>
<organism evidence="4 5">
    <name type="scientific">Candidatus Tremblayella phenacoccinincola</name>
    <dbReference type="NCBI Taxonomy" id="1010676"/>
    <lineage>
        <taxon>Bacteria</taxon>
        <taxon>Pseudomonadati</taxon>
        <taxon>Pseudomonadota</taxon>
        <taxon>Betaproteobacteria</taxon>
        <taxon>Candidatus Tremblayella</taxon>
    </lineage>
</organism>
<dbReference type="InterPro" id="IPR000307">
    <property type="entry name" value="Ribosomal_bS16"/>
</dbReference>
<dbReference type="HAMAP" id="MF_00385">
    <property type="entry name" value="Ribosomal_bS16"/>
    <property type="match status" value="1"/>
</dbReference>
<protein>
    <recommendedName>
        <fullName evidence="3">Small ribosomal subunit protein bS16</fullName>
    </recommendedName>
</protein>
<name>A0A2G0V770_9PROT</name>
<dbReference type="Gene3D" id="3.30.1320.10">
    <property type="match status" value="1"/>
</dbReference>